<feature type="signal peptide" evidence="1">
    <location>
        <begin position="1"/>
        <end position="35"/>
    </location>
</feature>
<evidence type="ECO:0000313" key="2">
    <source>
        <dbReference type="EMBL" id="RXK56008.1"/>
    </source>
</evidence>
<feature type="chain" id="PRO_5020235580" evidence="1">
    <location>
        <begin position="36"/>
        <end position="181"/>
    </location>
</feature>
<keyword evidence="1" id="KW-0732">Signal</keyword>
<proteinExistence type="predicted"/>
<dbReference type="AlphaFoldDB" id="A0A4Q1CAN7"/>
<evidence type="ECO:0000256" key="1">
    <source>
        <dbReference type="SAM" id="SignalP"/>
    </source>
</evidence>
<comment type="caution">
    <text evidence="2">The sequence shown here is derived from an EMBL/GenBank/DDBJ whole genome shotgun (WGS) entry which is preliminary data.</text>
</comment>
<organism evidence="2 3">
    <name type="scientific">Oleiharenicola lentus</name>
    <dbReference type="NCBI Taxonomy" id="2508720"/>
    <lineage>
        <taxon>Bacteria</taxon>
        <taxon>Pseudomonadati</taxon>
        <taxon>Verrucomicrobiota</taxon>
        <taxon>Opitutia</taxon>
        <taxon>Opitutales</taxon>
        <taxon>Opitutaceae</taxon>
        <taxon>Oleiharenicola</taxon>
    </lineage>
</organism>
<dbReference type="PROSITE" id="PS51257">
    <property type="entry name" value="PROKAR_LIPOPROTEIN"/>
    <property type="match status" value="1"/>
</dbReference>
<dbReference type="InterPro" id="IPR021557">
    <property type="entry name" value="DUF3016"/>
</dbReference>
<dbReference type="EMBL" id="SDHX01000001">
    <property type="protein sequence ID" value="RXK56008.1"/>
    <property type="molecule type" value="Genomic_DNA"/>
</dbReference>
<keyword evidence="3" id="KW-1185">Reference proteome</keyword>
<gene>
    <name evidence="2" type="ORF">ESB00_09055</name>
</gene>
<dbReference type="Proteomes" id="UP000290218">
    <property type="component" value="Unassembled WGS sequence"/>
</dbReference>
<protein>
    <submittedName>
        <fullName evidence="2">DUF3016 domain-containing protein</fullName>
    </submittedName>
</protein>
<dbReference type="Pfam" id="PF11454">
    <property type="entry name" value="DUF3016"/>
    <property type="match status" value="1"/>
</dbReference>
<evidence type="ECO:0000313" key="3">
    <source>
        <dbReference type="Proteomes" id="UP000290218"/>
    </source>
</evidence>
<reference evidence="2 3" key="1">
    <citation type="submission" date="2019-01" db="EMBL/GenBank/DDBJ databases">
        <title>Lacunisphaera sp. strain TWA-58.</title>
        <authorList>
            <person name="Chen W.-M."/>
        </authorList>
    </citation>
    <scope>NUCLEOTIDE SEQUENCE [LARGE SCALE GENOMIC DNA]</scope>
    <source>
        <strain evidence="2 3">TWA-58</strain>
    </source>
</reference>
<name>A0A4Q1CAN7_9BACT</name>
<sequence>MAQSPDRPVILITMKIHLTPSLLMAAALVACSALMAEDAKKESVSVAFHESDKFTDARSSFGGETDKHYLDTLATHLKKSAERRLAPGQKLEVTFTDIDLAGDFVPTNANAHDVRVIRDIWIPRQKLTFRLLDEQGQVIKEGERRLTDLNFMNNPGLIGRSEPLFYDKALLTDWIAKELKS</sequence>
<dbReference type="OrthoDB" id="195620at2"/>
<accession>A0A4Q1CAN7</accession>